<dbReference type="InterPro" id="IPR000182">
    <property type="entry name" value="GNAT_dom"/>
</dbReference>
<organism evidence="2 3">
    <name type="scientific">Parageobacillus genomosp. 1</name>
    <dbReference type="NCBI Taxonomy" id="1295642"/>
    <lineage>
        <taxon>Bacteria</taxon>
        <taxon>Bacillati</taxon>
        <taxon>Bacillota</taxon>
        <taxon>Bacilli</taxon>
        <taxon>Bacillales</taxon>
        <taxon>Anoxybacillaceae</taxon>
        <taxon>Parageobacillus</taxon>
    </lineage>
</organism>
<dbReference type="PROSITE" id="PS51186">
    <property type="entry name" value="GNAT"/>
    <property type="match status" value="1"/>
</dbReference>
<evidence type="ECO:0000313" key="2">
    <source>
        <dbReference type="EMBL" id="EZP76864.1"/>
    </source>
</evidence>
<dbReference type="Gene3D" id="3.40.630.30">
    <property type="match status" value="1"/>
</dbReference>
<sequence>MEFLELKTKNEFLASYPVITDFCPELSQIEYLDYIQEMINDGYRLFSLKIEKKIVTVAIVAIRTDLSNGRHLWISELVTSSLERSKGYGKVMMNHLKEFAIEQKCKKIILYSGLARHRAHHFWEKHMGFEKRGLVFKLDI</sequence>
<keyword evidence="3" id="KW-1185">Reference proteome</keyword>
<gene>
    <name evidence="2" type="ORF">H839_09718</name>
</gene>
<dbReference type="RefSeq" id="WP_043904946.1">
    <property type="nucleotide sequence ID" value="NZ_CM002692.1"/>
</dbReference>
<name>A0ABC9VEI4_9BACL</name>
<evidence type="ECO:0000259" key="1">
    <source>
        <dbReference type="PROSITE" id="PS51186"/>
    </source>
</evidence>
<comment type="caution">
    <text evidence="2">The sequence shown here is derived from an EMBL/GenBank/DDBJ whole genome shotgun (WGS) entry which is preliminary data.</text>
</comment>
<proteinExistence type="predicted"/>
<dbReference type="SUPFAM" id="SSF55729">
    <property type="entry name" value="Acyl-CoA N-acyltransferases (Nat)"/>
    <property type="match status" value="1"/>
</dbReference>
<accession>A0ABC9VEI4</accession>
<dbReference type="Proteomes" id="UP000023566">
    <property type="component" value="Chromosome"/>
</dbReference>
<feature type="domain" description="N-acetyltransferase" evidence="1">
    <location>
        <begin position="1"/>
        <end position="140"/>
    </location>
</feature>
<dbReference type="CDD" id="cd04301">
    <property type="entry name" value="NAT_SF"/>
    <property type="match status" value="1"/>
</dbReference>
<dbReference type="AlphaFoldDB" id="A0ABC9VEI4"/>
<dbReference type="EMBL" id="AOTZ01000005">
    <property type="protein sequence ID" value="EZP76864.1"/>
    <property type="molecule type" value="Genomic_DNA"/>
</dbReference>
<dbReference type="InterPro" id="IPR016181">
    <property type="entry name" value="Acyl_CoA_acyltransferase"/>
</dbReference>
<dbReference type="Pfam" id="PF00583">
    <property type="entry name" value="Acetyltransf_1"/>
    <property type="match status" value="1"/>
</dbReference>
<reference evidence="2 3" key="1">
    <citation type="journal article" date="2014" name="Appl. Microbiol. Biotechnol.">
        <title>Transformable facultative thermophile Geobacillus stearothermophilus NUB3621 as a host strain for metabolic engineering.</title>
        <authorList>
            <person name="Blanchard K."/>
            <person name="Robic S."/>
            <person name="Matsumura I."/>
        </authorList>
    </citation>
    <scope>NUCLEOTIDE SEQUENCE [LARGE SCALE GENOMIC DNA]</scope>
    <source>
        <strain evidence="2 3">NUB3621</strain>
    </source>
</reference>
<protein>
    <submittedName>
        <fullName evidence="2">GCN5-like N-acetyltransferase</fullName>
    </submittedName>
</protein>
<evidence type="ECO:0000313" key="3">
    <source>
        <dbReference type="Proteomes" id="UP000023566"/>
    </source>
</evidence>